<organism evidence="2 3">
    <name type="scientific">Nocardia terpenica</name>
    <dbReference type="NCBI Taxonomy" id="455432"/>
    <lineage>
        <taxon>Bacteria</taxon>
        <taxon>Bacillati</taxon>
        <taxon>Actinomycetota</taxon>
        <taxon>Actinomycetes</taxon>
        <taxon>Mycobacteriales</taxon>
        <taxon>Nocardiaceae</taxon>
        <taxon>Nocardia</taxon>
    </lineage>
</organism>
<proteinExistence type="predicted"/>
<dbReference type="Gene3D" id="3.40.50.300">
    <property type="entry name" value="P-loop containing nucleotide triphosphate hydrolases"/>
    <property type="match status" value="1"/>
</dbReference>
<dbReference type="Pfam" id="PF00350">
    <property type="entry name" value="Dynamin_N"/>
    <property type="match status" value="1"/>
</dbReference>
<dbReference type="PANTHER" id="PTHR43681:SF1">
    <property type="entry name" value="SARCALUMENIN"/>
    <property type="match status" value="1"/>
</dbReference>
<comment type="caution">
    <text evidence="2">The sequence shown here is derived from an EMBL/GenBank/DDBJ whole genome shotgun (WGS) entry which is preliminary data.</text>
</comment>
<reference evidence="2 3" key="1">
    <citation type="submission" date="2016-04" db="EMBL/GenBank/DDBJ databases">
        <authorList>
            <person name="Evans L.H."/>
            <person name="Alamgir A."/>
            <person name="Owens N."/>
            <person name="Weber N.D."/>
            <person name="Virtaneva K."/>
            <person name="Barbian K."/>
            <person name="Babar A."/>
            <person name="Rosenke K."/>
        </authorList>
    </citation>
    <scope>NUCLEOTIDE SEQUENCE [LARGE SCALE GENOMIC DNA]</scope>
    <source>
        <strain evidence="2 3">IFM 0406</strain>
    </source>
</reference>
<gene>
    <name evidence="2" type="ORF">AWN90_07225</name>
</gene>
<dbReference type="SUPFAM" id="SSF52540">
    <property type="entry name" value="P-loop containing nucleoside triphosphate hydrolases"/>
    <property type="match status" value="1"/>
</dbReference>
<dbReference type="STRING" id="455432.AWN90_07225"/>
<evidence type="ECO:0000313" key="2">
    <source>
        <dbReference type="EMBL" id="KZM69726.1"/>
    </source>
</evidence>
<dbReference type="Proteomes" id="UP000076512">
    <property type="component" value="Unassembled WGS sequence"/>
</dbReference>
<evidence type="ECO:0000259" key="1">
    <source>
        <dbReference type="Pfam" id="PF00350"/>
    </source>
</evidence>
<dbReference type="InterPro" id="IPR051943">
    <property type="entry name" value="TRAFAC_Dynamin-like_GTPase"/>
</dbReference>
<dbReference type="InterPro" id="IPR045063">
    <property type="entry name" value="Dynamin_N"/>
</dbReference>
<name>A0A164IT78_9NOCA</name>
<dbReference type="PANTHER" id="PTHR43681">
    <property type="entry name" value="TRANSMEMBRANE GTPASE FZO"/>
    <property type="match status" value="1"/>
</dbReference>
<protein>
    <submittedName>
        <fullName evidence="2">Isoniazid-inducible protein iniA</fullName>
    </submittedName>
</protein>
<evidence type="ECO:0000313" key="3">
    <source>
        <dbReference type="Proteomes" id="UP000076512"/>
    </source>
</evidence>
<keyword evidence="3" id="KW-1185">Reference proteome</keyword>
<dbReference type="EMBL" id="LWGR01000018">
    <property type="protein sequence ID" value="KZM69726.1"/>
    <property type="molecule type" value="Genomic_DNA"/>
</dbReference>
<dbReference type="AlphaFoldDB" id="A0A164IT78"/>
<accession>A0A164IT78</accession>
<feature type="domain" description="Dynamin N-terminal" evidence="1">
    <location>
        <begin position="48"/>
        <end position="190"/>
    </location>
</feature>
<sequence length="609" mass="65619">MGGGGPPASPLLAVLAETVAVARAAQRGDLVGRLEALADRVRDPRRRIVVAGLGNQGKSRFVNALLNLEVCPVGDDATTTVPTLLAHGPQPVAELVLAGPGGAAEGRRITVPLADIHGSIHRERASRLEIRVPNPLLADGIVLIDTPAVGGHGTASAAAVLGLVPTADAVLVLSDASAELTEPEVEFLRQVRELCPAVALLLSKIDLYPHWRQVLQADREHLCRHRLELPIIPVSSVLRTHALRWQDEQLGRESGFGVLYDFLRGQVVARDQAATRRAVAADIASAAEHLALALGSELVALRDPGRGAAAIRELRLAKTQAEDLHRRTAAWQQTLGDGITDLVADIDHDLRDRLRTIGRTAEDWIDANDPGRLWEQMREWLTTTADSALGDNLLCTHHRAVGLAERIAEHFLEFGGVDLPAVRDVLNPTDSRIDAVTLAELEPDLGPGHKLLVGMRGSYGGMVMVGLVSTVAGLALVNPVSVGAGMLLGGKAFRDDKRERLVRRRAEAKAAVRRFLDDVAFEAGKQSRDRLHRIHRVLRDHFTGIADRSLRSINDSLQAAQDAAGIESARRAERAGELERQLRIVAELRRHAAAMAPPGVEPTGDSRTH</sequence>
<dbReference type="InterPro" id="IPR027417">
    <property type="entry name" value="P-loop_NTPase"/>
</dbReference>